<gene>
    <name evidence="3" type="primary">Cnig_chr_II.g8048</name>
    <name evidence="3" type="ORF">B9Z55_008048</name>
</gene>
<proteinExistence type="predicted"/>
<name>A0A2G5VCF3_9PELO</name>
<dbReference type="AlphaFoldDB" id="A0A2G5VCF3"/>
<reference evidence="4" key="1">
    <citation type="submission" date="2017-10" db="EMBL/GenBank/DDBJ databases">
        <title>Rapid genome shrinkage in a self-fertile nematode reveals novel sperm competition proteins.</title>
        <authorList>
            <person name="Yin D."/>
            <person name="Schwarz E.M."/>
            <person name="Thomas C.G."/>
            <person name="Felde R.L."/>
            <person name="Korf I.F."/>
            <person name="Cutter A.D."/>
            <person name="Schartner C.M."/>
            <person name="Ralston E.J."/>
            <person name="Meyer B.J."/>
            <person name="Haag E.S."/>
        </authorList>
    </citation>
    <scope>NUCLEOTIDE SEQUENCE [LARGE SCALE GENOMIC DNA]</scope>
    <source>
        <strain evidence="4">JU1422</strain>
    </source>
</reference>
<dbReference type="PANTHER" id="PTHR21566:SF7">
    <property type="entry name" value="DUF4455 DOMAIN-CONTAINING PROTEIN-RELATED"/>
    <property type="match status" value="1"/>
</dbReference>
<dbReference type="EMBL" id="PDUG01000002">
    <property type="protein sequence ID" value="PIC49438.1"/>
    <property type="molecule type" value="Genomic_DNA"/>
</dbReference>
<dbReference type="Proteomes" id="UP000230233">
    <property type="component" value="Chromosome II"/>
</dbReference>
<feature type="region of interest" description="Disordered" evidence="2">
    <location>
        <begin position="124"/>
        <end position="158"/>
    </location>
</feature>
<accession>A0A2G5VCF3</accession>
<comment type="caution">
    <text evidence="3">The sequence shown here is derived from an EMBL/GenBank/DDBJ whole genome shotgun (WGS) entry which is preliminary data.</text>
</comment>
<keyword evidence="1" id="KW-0175">Coiled coil</keyword>
<organism evidence="3 4">
    <name type="scientific">Caenorhabditis nigoni</name>
    <dbReference type="NCBI Taxonomy" id="1611254"/>
    <lineage>
        <taxon>Eukaryota</taxon>
        <taxon>Metazoa</taxon>
        <taxon>Ecdysozoa</taxon>
        <taxon>Nematoda</taxon>
        <taxon>Chromadorea</taxon>
        <taxon>Rhabditida</taxon>
        <taxon>Rhabditina</taxon>
        <taxon>Rhabditomorpha</taxon>
        <taxon>Rhabditoidea</taxon>
        <taxon>Rhabditidae</taxon>
        <taxon>Peloderinae</taxon>
        <taxon>Caenorhabditis</taxon>
    </lineage>
</organism>
<dbReference type="OrthoDB" id="5900379at2759"/>
<dbReference type="InterPro" id="IPR007883">
    <property type="entry name" value="DUF713"/>
</dbReference>
<evidence type="ECO:0000313" key="3">
    <source>
        <dbReference type="EMBL" id="PIC49438.1"/>
    </source>
</evidence>
<evidence type="ECO:0000313" key="4">
    <source>
        <dbReference type="Proteomes" id="UP000230233"/>
    </source>
</evidence>
<feature type="coiled-coil region" evidence="1">
    <location>
        <begin position="290"/>
        <end position="361"/>
    </location>
</feature>
<sequence length="548" mass="65391">MSSWLDIISWIFEVLSNLGYSKNQSVDDQSLFGKEQEYSDRTMENPFSEYFENTKAYLESFNKKLGNFNQQHGIGNRWAHPQSKKAVRKDITSNLKNLELQNLRFVSNLTSLLVFIVNKEKSDMKPSEKKNRGCVPSRSSKSESNQSQSYRREFKKPKEFEDENLKKMKMELEIEKKKNSEDVSKRQEEYFQNISSASTDFLRKMKEQSHLEVRRPKIESYRPEEIEELDKETRNFKTKNPRDVEVSQKVPDVLPEKMDRNSSKMDINTIVLRRSPDICSQLVLKPFVTADEIRNEIQILEVQHQNKMNLMKLESAENLKKSDMEFREKLAKEEEENEKELWELDREIEEFERETKRIIEEKLLEIRKMNLAVFQCVLLQRKWEMEEKEFDKYLDSIREPISRLKTRYSLFKKVLKTLKRNKNQVLKRELTSLHGSTYYAYQSVYEGWENVKKLSETFSDRIFLFILLKTLVNVSDKLFNILSCIDYFMNQTGSLENIREEFSKLDTMDIPQTWKLRDQSEIEPLDTLNFKGSPRFYEFPTNVRITEV</sequence>
<feature type="compositionally biased region" description="Low complexity" evidence="2">
    <location>
        <begin position="137"/>
        <end position="149"/>
    </location>
</feature>
<protein>
    <submittedName>
        <fullName evidence="3">Uncharacterized protein</fullName>
    </submittedName>
</protein>
<dbReference type="Pfam" id="PF05218">
    <property type="entry name" value="DUF713"/>
    <property type="match status" value="1"/>
</dbReference>
<evidence type="ECO:0000256" key="2">
    <source>
        <dbReference type="SAM" id="MobiDB-lite"/>
    </source>
</evidence>
<dbReference type="PANTHER" id="PTHR21566">
    <property type="entry name" value="CILIA- AND FLAGELLA-ASSOCIATED PROTEIN 251-LIKE-RELATED-RELATED"/>
    <property type="match status" value="1"/>
</dbReference>
<keyword evidence="4" id="KW-1185">Reference proteome</keyword>
<evidence type="ECO:0000256" key="1">
    <source>
        <dbReference type="SAM" id="Coils"/>
    </source>
</evidence>